<evidence type="ECO:0000256" key="1">
    <source>
        <dbReference type="SAM" id="MobiDB-lite"/>
    </source>
</evidence>
<dbReference type="AlphaFoldDB" id="A0A836BPG3"/>
<dbReference type="Gene3D" id="1.20.58.810">
    <property type="entry name" value="Photosystem II Pbs27"/>
    <property type="match status" value="1"/>
</dbReference>
<dbReference type="GO" id="GO:0010206">
    <property type="term" value="P:photosystem II repair"/>
    <property type="evidence" value="ECO:0007669"/>
    <property type="project" value="InterPro"/>
</dbReference>
<dbReference type="Pfam" id="PF13326">
    <property type="entry name" value="PSII_Pbs27"/>
    <property type="match status" value="1"/>
</dbReference>
<dbReference type="InterPro" id="IPR038450">
    <property type="entry name" value="PSII_Psb27_sf"/>
</dbReference>
<protein>
    <submittedName>
        <fullName evidence="2">Uncharacterized protein</fullName>
    </submittedName>
</protein>
<dbReference type="GO" id="GO:0009523">
    <property type="term" value="C:photosystem II"/>
    <property type="evidence" value="ECO:0007669"/>
    <property type="project" value="InterPro"/>
</dbReference>
<name>A0A836BPG3_9CHLO</name>
<dbReference type="InterPro" id="IPR025585">
    <property type="entry name" value="PSII_Psb27"/>
</dbReference>
<gene>
    <name evidence="2" type="ORF">HYH03_018366</name>
</gene>
<evidence type="ECO:0000313" key="2">
    <source>
        <dbReference type="EMBL" id="KAG2482709.1"/>
    </source>
</evidence>
<accession>A0A836BPG3</accession>
<dbReference type="PANTHER" id="PTHR34041:SF1">
    <property type="entry name" value="PHOTOSYSTEM II REPAIR PROTEIN PSB27-H1, CHLOROPLASTIC"/>
    <property type="match status" value="1"/>
</dbReference>
<dbReference type="GO" id="GO:0010207">
    <property type="term" value="P:photosystem II assembly"/>
    <property type="evidence" value="ECO:0007669"/>
    <property type="project" value="InterPro"/>
</dbReference>
<sequence>MQAISASPAMRVGPARVSRRPRAVRVEASIRPQVVDESHVGPSRRGLLALAAGAVVSMASPAVRPAFAGCSADAEDGDQSAACFQQLLAKDVDAVKDARFKTEANRSFTAAANVPVASLDSEFARATLKLRERIISYATSDLEDYKNRVPLIKELKIEAAEWVSKYARGGNVRSDSARRMYIAVDAVVGHLASQGYAAMPKAKLTTVLKNLDQAKDFLEQGK</sequence>
<comment type="caution">
    <text evidence="2">The sequence shown here is derived from an EMBL/GenBank/DDBJ whole genome shotgun (WGS) entry which is preliminary data.</text>
</comment>
<keyword evidence="3" id="KW-1185">Reference proteome</keyword>
<evidence type="ECO:0000313" key="3">
    <source>
        <dbReference type="Proteomes" id="UP000612055"/>
    </source>
</evidence>
<dbReference type="HAMAP" id="MF_01481">
    <property type="entry name" value="PSII_Psb27"/>
    <property type="match status" value="1"/>
</dbReference>
<dbReference type="PROSITE" id="PS51318">
    <property type="entry name" value="TAT"/>
    <property type="match status" value="1"/>
</dbReference>
<feature type="region of interest" description="Disordered" evidence="1">
    <location>
        <begin position="1"/>
        <end position="22"/>
    </location>
</feature>
<dbReference type="InterPro" id="IPR006311">
    <property type="entry name" value="TAT_signal"/>
</dbReference>
<dbReference type="Proteomes" id="UP000612055">
    <property type="component" value="Unassembled WGS sequence"/>
</dbReference>
<dbReference type="EMBL" id="JAEHOE010000205">
    <property type="protein sequence ID" value="KAG2482709.1"/>
    <property type="molecule type" value="Genomic_DNA"/>
</dbReference>
<dbReference type="GO" id="GO:0009543">
    <property type="term" value="C:chloroplast thylakoid lumen"/>
    <property type="evidence" value="ECO:0007669"/>
    <property type="project" value="TreeGrafter"/>
</dbReference>
<reference evidence="2" key="1">
    <citation type="journal article" date="2020" name="bioRxiv">
        <title>Comparative genomics of Chlamydomonas.</title>
        <authorList>
            <person name="Craig R.J."/>
            <person name="Hasan A.R."/>
            <person name="Ness R.W."/>
            <person name="Keightley P.D."/>
        </authorList>
    </citation>
    <scope>NUCLEOTIDE SEQUENCE</scope>
    <source>
        <strain evidence="2">CCAP 11/70</strain>
    </source>
</reference>
<organism evidence="2 3">
    <name type="scientific">Edaphochlamys debaryana</name>
    <dbReference type="NCBI Taxonomy" id="47281"/>
    <lineage>
        <taxon>Eukaryota</taxon>
        <taxon>Viridiplantae</taxon>
        <taxon>Chlorophyta</taxon>
        <taxon>core chlorophytes</taxon>
        <taxon>Chlorophyceae</taxon>
        <taxon>CS clade</taxon>
        <taxon>Chlamydomonadales</taxon>
        <taxon>Chlamydomonadales incertae sedis</taxon>
        <taxon>Edaphochlamys</taxon>
    </lineage>
</organism>
<dbReference type="OrthoDB" id="514330at2759"/>
<dbReference type="PANTHER" id="PTHR34041">
    <property type="entry name" value="PHOTOSYSTEM II REPAIR PROTEIN PSB27-H1, CHLOROPLASTIC"/>
    <property type="match status" value="1"/>
</dbReference>
<proteinExistence type="inferred from homology"/>